<accession>A0A502DGJ5</accession>
<name>A0A502DGJ5_9MYCO</name>
<dbReference type="EMBL" id="RCZG01000041">
    <property type="protein sequence ID" value="TPG23800.1"/>
    <property type="molecule type" value="Genomic_DNA"/>
</dbReference>
<feature type="non-terminal residue" evidence="1">
    <location>
        <position position="200"/>
    </location>
</feature>
<dbReference type="Proteomes" id="UP000320095">
    <property type="component" value="Unassembled WGS sequence"/>
</dbReference>
<reference evidence="1 2" key="1">
    <citation type="journal article" date="2019" name="Environ. Microbiol.">
        <title>Species interactions and distinct microbial communities in high Arctic permafrost affected cryosols are associated with the CH4 and CO2 gas fluxes.</title>
        <authorList>
            <person name="Altshuler I."/>
            <person name="Hamel J."/>
            <person name="Turney S."/>
            <person name="Magnuson E."/>
            <person name="Levesque R."/>
            <person name="Greer C."/>
            <person name="Whyte L.G."/>
        </authorList>
    </citation>
    <scope>NUCLEOTIDE SEQUENCE [LARGE SCALE GENOMIC DNA]</scope>
    <source>
        <strain evidence="1 2">S5.20</strain>
    </source>
</reference>
<evidence type="ECO:0000313" key="2">
    <source>
        <dbReference type="Proteomes" id="UP000320095"/>
    </source>
</evidence>
<keyword evidence="2" id="KW-1185">Reference proteome</keyword>
<evidence type="ECO:0000313" key="1">
    <source>
        <dbReference type="EMBL" id="TPG23800.1"/>
    </source>
</evidence>
<protein>
    <submittedName>
        <fullName evidence="1">Uncharacterized protein</fullName>
    </submittedName>
</protein>
<sequence>MSLAEEVAGAKSGAKDRVEIIAGFADVYPNVKIGGLPTQAAWPSGVYAAPGESLLIAQLVKADAPTQNVVLGRVGIDGPREGTVTTVPGGSDTITVTANGADYLATFLAAYTPTVGDRVRLMWQGRDVTAVGKVGVTPAIILPPGGTPPPPAAKSSGTFPAPAIDSATYWGPGGWDSIRPGGGIVGQGTVYGTSNVITGS</sequence>
<comment type="caution">
    <text evidence="1">The sequence shown here is derived from an EMBL/GenBank/DDBJ whole genome shotgun (WGS) entry which is preliminary data.</text>
</comment>
<gene>
    <name evidence="1" type="ORF">EAH80_31015</name>
</gene>
<proteinExistence type="predicted"/>
<dbReference type="RefSeq" id="WP_205015532.1">
    <property type="nucleotide sequence ID" value="NZ_RCZG01000041.1"/>
</dbReference>
<dbReference type="AlphaFoldDB" id="A0A502DGJ5"/>
<organism evidence="1 2">
    <name type="scientific">Mycolicibacterium hodleri</name>
    <dbReference type="NCBI Taxonomy" id="49897"/>
    <lineage>
        <taxon>Bacteria</taxon>
        <taxon>Bacillati</taxon>
        <taxon>Actinomycetota</taxon>
        <taxon>Actinomycetes</taxon>
        <taxon>Mycobacteriales</taxon>
        <taxon>Mycobacteriaceae</taxon>
        <taxon>Mycolicibacterium</taxon>
    </lineage>
</organism>